<dbReference type="InterPro" id="IPR016055">
    <property type="entry name" value="A-D-PHexomutase_a/b/a-I/II/III"/>
</dbReference>
<dbReference type="GO" id="GO:0008973">
    <property type="term" value="F:phosphopentomutase activity"/>
    <property type="evidence" value="ECO:0007669"/>
    <property type="project" value="TreeGrafter"/>
</dbReference>
<dbReference type="Gene3D" id="3.40.120.10">
    <property type="entry name" value="Alpha-D-Glucose-1,6-Bisphosphate, subunit A, domain 3"/>
    <property type="match status" value="3"/>
</dbReference>
<comment type="cofactor">
    <cofactor evidence="2">
        <name>Mg(2+)</name>
        <dbReference type="ChEBI" id="CHEBI:18420"/>
    </cofactor>
</comment>
<dbReference type="GO" id="GO:0004614">
    <property type="term" value="F:phosphoglucomutase activity"/>
    <property type="evidence" value="ECO:0007669"/>
    <property type="project" value="UniProtKB-EC"/>
</dbReference>
<evidence type="ECO:0000259" key="16">
    <source>
        <dbReference type="Pfam" id="PF02878"/>
    </source>
</evidence>
<dbReference type="Pfam" id="PF02879">
    <property type="entry name" value="PGM_PMM_II"/>
    <property type="match status" value="1"/>
</dbReference>
<proteinExistence type="inferred from homology"/>
<evidence type="ECO:0000259" key="15">
    <source>
        <dbReference type="Pfam" id="PF00408"/>
    </source>
</evidence>
<comment type="catalytic activity">
    <reaction evidence="1">
        <text>alpha-D-glucose 1-phosphate = alpha-D-glucose 6-phosphate</text>
        <dbReference type="Rhea" id="RHEA:23536"/>
        <dbReference type="ChEBI" id="CHEBI:58225"/>
        <dbReference type="ChEBI" id="CHEBI:58601"/>
        <dbReference type="EC" id="5.4.2.2"/>
    </reaction>
</comment>
<dbReference type="AlphaFoldDB" id="A0A0R2B9G8"/>
<keyword evidence="10" id="KW-0460">Magnesium</keyword>
<evidence type="ECO:0000256" key="5">
    <source>
        <dbReference type="ARBA" id="ARBA00010231"/>
    </source>
</evidence>
<dbReference type="PANTHER" id="PTHR45745">
    <property type="entry name" value="PHOSPHOMANNOMUTASE 45A"/>
    <property type="match status" value="1"/>
</dbReference>
<evidence type="ECO:0000256" key="2">
    <source>
        <dbReference type="ARBA" id="ARBA00001946"/>
    </source>
</evidence>
<evidence type="ECO:0000256" key="11">
    <source>
        <dbReference type="ARBA" id="ARBA00023235"/>
    </source>
</evidence>
<evidence type="ECO:0000256" key="14">
    <source>
        <dbReference type="ARBA" id="ARBA00041467"/>
    </source>
</evidence>
<feature type="domain" description="Alpha-D-phosphohexomutase alpha/beta/alpha" evidence="17">
    <location>
        <begin position="259"/>
        <end position="362"/>
    </location>
</feature>
<evidence type="ECO:0000256" key="4">
    <source>
        <dbReference type="ARBA" id="ARBA00005189"/>
    </source>
</evidence>
<dbReference type="InterPro" id="IPR036900">
    <property type="entry name" value="A-D-PHexomutase_C_sf"/>
</dbReference>
<evidence type="ECO:0000256" key="9">
    <source>
        <dbReference type="ARBA" id="ARBA00022723"/>
    </source>
</evidence>
<evidence type="ECO:0000256" key="8">
    <source>
        <dbReference type="ARBA" id="ARBA00022553"/>
    </source>
</evidence>
<comment type="similarity">
    <text evidence="5">Belongs to the phosphohexose mutase family.</text>
</comment>
<gene>
    <name evidence="19" type="ORF">FC82_GL001870</name>
</gene>
<evidence type="ECO:0000256" key="6">
    <source>
        <dbReference type="ARBA" id="ARBA00012728"/>
    </source>
</evidence>
<dbReference type="GO" id="GO:0006166">
    <property type="term" value="P:purine ribonucleoside salvage"/>
    <property type="evidence" value="ECO:0007669"/>
    <property type="project" value="TreeGrafter"/>
</dbReference>
<dbReference type="PANTHER" id="PTHR45745:SF1">
    <property type="entry name" value="PHOSPHOGLUCOMUTASE 2B-RELATED"/>
    <property type="match status" value="1"/>
</dbReference>
<organism evidence="19 20">
    <name type="scientific">Secundilactobacillus collinoides DSM 20515 = JCM 1123</name>
    <dbReference type="NCBI Taxonomy" id="1423733"/>
    <lineage>
        <taxon>Bacteria</taxon>
        <taxon>Bacillati</taxon>
        <taxon>Bacillota</taxon>
        <taxon>Bacilli</taxon>
        <taxon>Lactobacillales</taxon>
        <taxon>Lactobacillaceae</taxon>
        <taxon>Secundilactobacillus</taxon>
    </lineage>
</organism>
<dbReference type="SUPFAM" id="SSF53738">
    <property type="entry name" value="Phosphoglucomutase, first 3 domains"/>
    <property type="match status" value="3"/>
</dbReference>
<comment type="pathway">
    <text evidence="4">Lipid metabolism.</text>
</comment>
<comment type="pathway">
    <text evidence="3">Glycolipid metabolism; diglucosyl-diacylglycerol biosynthesis.</text>
</comment>
<reference evidence="19 20" key="1">
    <citation type="journal article" date="2015" name="Genome Announc.">
        <title>Expanding the biotechnology potential of lactobacilli through comparative genomics of 213 strains and associated genera.</title>
        <authorList>
            <person name="Sun Z."/>
            <person name="Harris H.M."/>
            <person name="McCann A."/>
            <person name="Guo C."/>
            <person name="Argimon S."/>
            <person name="Zhang W."/>
            <person name="Yang X."/>
            <person name="Jeffery I.B."/>
            <person name="Cooney J.C."/>
            <person name="Kagawa T.F."/>
            <person name="Liu W."/>
            <person name="Song Y."/>
            <person name="Salvetti E."/>
            <person name="Wrobel A."/>
            <person name="Rasinkangas P."/>
            <person name="Parkhill J."/>
            <person name="Rea M.C."/>
            <person name="O'Sullivan O."/>
            <person name="Ritari J."/>
            <person name="Douillard F.P."/>
            <person name="Paul Ross R."/>
            <person name="Yang R."/>
            <person name="Briner A.E."/>
            <person name="Felis G.E."/>
            <person name="de Vos W.M."/>
            <person name="Barrangou R."/>
            <person name="Klaenhammer T.R."/>
            <person name="Caufield P.W."/>
            <person name="Cui Y."/>
            <person name="Zhang H."/>
            <person name="O'Toole P.W."/>
        </authorList>
    </citation>
    <scope>NUCLEOTIDE SEQUENCE [LARGE SCALE GENOMIC DNA]</scope>
    <source>
        <strain evidence="19 20">DSM 20515</strain>
    </source>
</reference>
<evidence type="ECO:0000259" key="18">
    <source>
        <dbReference type="Pfam" id="PF02880"/>
    </source>
</evidence>
<dbReference type="GO" id="GO:0006006">
    <property type="term" value="P:glucose metabolic process"/>
    <property type="evidence" value="ECO:0007669"/>
    <property type="project" value="UniProtKB-KW"/>
</dbReference>
<dbReference type="EMBL" id="AYYR01000039">
    <property type="protein sequence ID" value="KRM76045.1"/>
    <property type="molecule type" value="Genomic_DNA"/>
</dbReference>
<evidence type="ECO:0000256" key="10">
    <source>
        <dbReference type="ARBA" id="ARBA00022842"/>
    </source>
</evidence>
<evidence type="ECO:0000313" key="20">
    <source>
        <dbReference type="Proteomes" id="UP000051845"/>
    </source>
</evidence>
<sequence>MWKGFQLRCYALNDYLVKFLLFFDFLRYNENGIISLSQIRNDNKERFLMSWKDNYQTWKNYKNLDPQLATDLADMANDNEALEEAFTKPMSFGTAGMRGLIGPGIGRMNLYTVGSATEGLARFMDTLDEETKQRGVAISFDSRYQSREFAHHAAMVLGAHKIPSYVFDDIRPTPELSFAVRHLHTYAGIMITASHNPKQYNGFKIYGPDGGQMPPVEADKITDYVRGIDNLFTVATVAEPKLRQSDTMHIIGEDVDEDYFKGIAEVSINNKLIDEVGKDMKLIYTPLHGTGRVIGYRALKNAGYDHFTMVKEQAIADPEFPTVEHPNPEFPEAFNMAIKLGKEQGADLLVATDPDADRLGAAVRMPNGEYQLMTGNQIASVLLNYILKAKQDANALPADGLVVKSIVSTELATKIAEHYGVTMKNVLTGFKYIAEQIKLAEENHDHTFLFGFEESFGYLINPFVRDKDAIQSTILLAEVAAYYKQQGLTLYDGIQQLYKEYGFYAEKTTFKEFDGVDGADKMAAIMSALRENTPTEFAGVKVETTDDYQTQTATHTDGTTDKLDLPESNVLKYWLTDGTWIAVRPSGTEPKIKFYTGTSGKTDAEANQNLTNFVNALDEWVAKFD</sequence>
<feature type="domain" description="Alpha-D-phosphohexomutase alpha/beta/alpha" evidence="18">
    <location>
        <begin position="375"/>
        <end position="501"/>
    </location>
</feature>
<dbReference type="PATRIC" id="fig|1423733.4.peg.1971"/>
<name>A0A0R2B9G8_SECCO</name>
<evidence type="ECO:0000256" key="12">
    <source>
        <dbReference type="ARBA" id="ARBA00039995"/>
    </source>
</evidence>
<evidence type="ECO:0000256" key="1">
    <source>
        <dbReference type="ARBA" id="ARBA00000443"/>
    </source>
</evidence>
<dbReference type="SUPFAM" id="SSF55957">
    <property type="entry name" value="Phosphoglucomutase, C-terminal domain"/>
    <property type="match status" value="1"/>
</dbReference>
<keyword evidence="11" id="KW-0413">Isomerase</keyword>
<evidence type="ECO:0000256" key="7">
    <source>
        <dbReference type="ARBA" id="ARBA00022526"/>
    </source>
</evidence>
<dbReference type="Gene3D" id="3.30.310.50">
    <property type="entry name" value="Alpha-D-phosphohexomutase, C-terminal domain"/>
    <property type="match status" value="1"/>
</dbReference>
<dbReference type="CDD" id="cd05799">
    <property type="entry name" value="PGM2"/>
    <property type="match status" value="1"/>
</dbReference>
<keyword evidence="8" id="KW-0597">Phosphoprotein</keyword>
<comment type="caution">
    <text evidence="19">The sequence shown here is derived from an EMBL/GenBank/DDBJ whole genome shotgun (WGS) entry which is preliminary data.</text>
</comment>
<dbReference type="InterPro" id="IPR005843">
    <property type="entry name" value="A-D-PHexomutase_C"/>
</dbReference>
<dbReference type="STRING" id="33960.TY91_14460"/>
<dbReference type="InterPro" id="IPR005844">
    <property type="entry name" value="A-D-PHexomutase_a/b/a-I"/>
</dbReference>
<evidence type="ECO:0000256" key="3">
    <source>
        <dbReference type="ARBA" id="ARBA00005164"/>
    </source>
</evidence>
<dbReference type="Pfam" id="PF00408">
    <property type="entry name" value="PGM_PMM_IV"/>
    <property type="match status" value="1"/>
</dbReference>
<dbReference type="InterPro" id="IPR005841">
    <property type="entry name" value="Alpha-D-phosphohexomutase_SF"/>
</dbReference>
<dbReference type="InterPro" id="IPR016066">
    <property type="entry name" value="A-D-PHexomutase_CS"/>
</dbReference>
<evidence type="ECO:0000313" key="19">
    <source>
        <dbReference type="EMBL" id="KRM76045.1"/>
    </source>
</evidence>
<dbReference type="Pfam" id="PF02878">
    <property type="entry name" value="PGM_PMM_I"/>
    <property type="match status" value="1"/>
</dbReference>
<dbReference type="InterPro" id="IPR005845">
    <property type="entry name" value="A-D-PHexomutase_a/b/a-II"/>
</dbReference>
<dbReference type="EC" id="5.4.2.2" evidence="6"/>
<dbReference type="PRINTS" id="PR00509">
    <property type="entry name" value="PGMPMM"/>
</dbReference>
<evidence type="ECO:0000256" key="13">
    <source>
        <dbReference type="ARBA" id="ARBA00041398"/>
    </source>
</evidence>
<feature type="domain" description="Alpha-D-phosphohexomutase C-terminal" evidence="15">
    <location>
        <begin position="557"/>
        <end position="599"/>
    </location>
</feature>
<dbReference type="InterPro" id="IPR005846">
    <property type="entry name" value="A-D-PHexomutase_a/b/a-III"/>
</dbReference>
<dbReference type="Pfam" id="PF02880">
    <property type="entry name" value="PGM_PMM_III"/>
    <property type="match status" value="1"/>
</dbReference>
<evidence type="ECO:0000259" key="17">
    <source>
        <dbReference type="Pfam" id="PF02879"/>
    </source>
</evidence>
<dbReference type="GO" id="GO:0000287">
    <property type="term" value="F:magnesium ion binding"/>
    <property type="evidence" value="ECO:0007669"/>
    <property type="project" value="InterPro"/>
</dbReference>
<keyword evidence="7" id="KW-0313">Glucose metabolism</keyword>
<dbReference type="Proteomes" id="UP000051845">
    <property type="component" value="Unassembled WGS sequence"/>
</dbReference>
<accession>A0A0R2B9G8</accession>
<protein>
    <recommendedName>
        <fullName evidence="12">Phosphoglucomutase</fullName>
        <ecNumber evidence="6">5.4.2.2</ecNumber>
    </recommendedName>
    <alternativeName>
        <fullName evidence="14">Alpha-phosphoglucomutase</fullName>
    </alternativeName>
    <alternativeName>
        <fullName evidence="13">Glucose phosphomutase</fullName>
    </alternativeName>
</protein>
<feature type="domain" description="Alpha-D-phosphohexomutase alpha/beta/alpha" evidence="16">
    <location>
        <begin position="90"/>
        <end position="229"/>
    </location>
</feature>
<keyword evidence="7" id="KW-0119">Carbohydrate metabolism</keyword>
<keyword evidence="9" id="KW-0479">Metal-binding</keyword>
<dbReference type="PROSITE" id="PS00710">
    <property type="entry name" value="PGM_PMM"/>
    <property type="match status" value="1"/>
</dbReference>